<protein>
    <recommendedName>
        <fullName evidence="2">Hemolysin</fullName>
    </recommendedName>
</protein>
<evidence type="ECO:0008006" key="2">
    <source>
        <dbReference type="Google" id="ProtNLM"/>
    </source>
</evidence>
<dbReference type="PANTHER" id="PTHR35580:SF1">
    <property type="entry name" value="PHYTASE-LIKE DOMAIN-CONTAINING PROTEIN"/>
    <property type="match status" value="1"/>
</dbReference>
<dbReference type="InterPro" id="IPR001343">
    <property type="entry name" value="Hemolysn_Ca-bd"/>
</dbReference>
<dbReference type="InterPro" id="IPR011047">
    <property type="entry name" value="Quinoprotein_ADH-like_sf"/>
</dbReference>
<organism evidence="1">
    <name type="scientific">Planktothricoides sp. SpSt-374</name>
    <dbReference type="NCBI Taxonomy" id="2282167"/>
    <lineage>
        <taxon>Bacteria</taxon>
        <taxon>Bacillati</taxon>
        <taxon>Cyanobacteriota</taxon>
        <taxon>Cyanophyceae</taxon>
        <taxon>Oscillatoriophycideae</taxon>
        <taxon>Oscillatoriales</taxon>
        <taxon>Oscillatoriaceae</taxon>
        <taxon>Planktothricoides</taxon>
    </lineage>
</organism>
<dbReference type="PRINTS" id="PR00313">
    <property type="entry name" value="CABNDNGRPT"/>
</dbReference>
<reference evidence="1" key="1">
    <citation type="journal article" date="2020" name="mSystems">
        <title>Genome- and Community-Level Interaction Insights into Carbon Utilization and Element Cycling Functions of Hydrothermarchaeota in Hydrothermal Sediment.</title>
        <authorList>
            <person name="Zhou Z."/>
            <person name="Liu Y."/>
            <person name="Xu W."/>
            <person name="Pan J."/>
            <person name="Luo Z.H."/>
            <person name="Li M."/>
        </authorList>
    </citation>
    <scope>NUCLEOTIDE SEQUENCE [LARGE SCALE GENOMIC DNA]</scope>
    <source>
        <strain evidence="1">SpSt-374</strain>
    </source>
</reference>
<proteinExistence type="predicted"/>
<dbReference type="SUPFAM" id="SSF101898">
    <property type="entry name" value="NHL repeat"/>
    <property type="match status" value="1"/>
</dbReference>
<dbReference type="InterPro" id="IPR052918">
    <property type="entry name" value="Motility_Chemotaxis_Reg"/>
</dbReference>
<dbReference type="Pfam" id="PF00353">
    <property type="entry name" value="HemolysinCabind"/>
    <property type="match status" value="2"/>
</dbReference>
<dbReference type="SUPFAM" id="SSF51120">
    <property type="entry name" value="beta-Roll"/>
    <property type="match status" value="1"/>
</dbReference>
<accession>A0A7C3ZKK4</accession>
<comment type="caution">
    <text evidence="1">The sequence shown here is derived from an EMBL/GenBank/DDBJ whole genome shotgun (WGS) entry which is preliminary data.</text>
</comment>
<dbReference type="GO" id="GO:0005509">
    <property type="term" value="F:calcium ion binding"/>
    <property type="evidence" value="ECO:0007669"/>
    <property type="project" value="InterPro"/>
</dbReference>
<dbReference type="Gene3D" id="2.120.10.30">
    <property type="entry name" value="TolB, C-terminal domain"/>
    <property type="match status" value="3"/>
</dbReference>
<name>A0A7C3ZKK4_9CYAN</name>
<sequence length="1140" mass="124184">MTRVENLPSYVQWLEQIGTPAADYAYGIASDMAGNIYIGGETEGNFGGSNSGGRDVWLGKYDRAGNQIWRQQVGTSGEDSAYNISTDKEGNTYITGTTSGQLGSSSSGKYDAWVAKYDGAGNQLWLQQLGSISNDDSRSVTTDSLGNVYITGSTWGAVEGINAGEWDIWVAKYDATGNQQWVKQLGTPAEDNATSITTDSSGNIYVTGSTKGSLRRHQGDFDAWVAKYDSDGNMLWLEQLGTAGEDKSLGAATDSAGNVYITGWTNGVFAGTGTNDGFDSWLAKYDSAGNLVWRQQIARSGSDGSLDITIDADNKIYISAAAWGSTIVGSTAGETDAWMVAYDTDGNKLSDKQFGGAGFDAAFGVAPAPDGNLYLGGWTTSSLAIEVPGVPDAWIAEIIPNQAPQIASLSKQVNQNTPVNFGSGNFQRAFVDLDRGNLANIKITSLPNPDAGTLTLNGTPVTVNQDIAIGEVNNLTFTPTLDFIGDVRFTWNGSDGQDYAPNDAAVNLNIKTEPMLLQLVWRQDIPESEIQPNNNDYIIEPINYSPSLKQDPLGDFYLTQYVHLDDRYNADYDMSISKYNSNGNLLWEQRLDPGPVGERDVYYPSISFDRSGNLYFPKLTKDNVLVTDTGAPFYNSGIVKYDPNGNLIEELQLPKPNDNNQVELVSQLTQDNDGNFYLAGRKNPQSSVPYLDYSSDIWIAKYDANLNLLWKQDLGSDEDEYTRSITLAPDGNLYLIGGTRGDLFGPRTQGLYNSDFLGWIAKYDPNGNLLWGKQLGNNFFRGDIQLDNQGNFYVTTDLVPPNNSQERAISIAKYDQNGNQIWEQQFAHKGFANLVIDGDGNWYLSRIVTNNFSISQYINDDLVLSKHGPNGNLLWQQQFDASPNIRNLHPDSEGNLYVSGSSAQNLFGVNSPLINNNTSNAANFFLAKYDNNGNLLWGQEFEDESIYTSPNIIDGENFYFINSVSDQLLKFQEQEIEPFFTRVQQGTPGDDVLAGNAASNELLGGTGNDTLDGGAGNDTLDGGLGNNVLMGGDGDDWLIGGNGNDTMIGGSGADVFGLMITYYDQENTVIADFNPTEDVLALAFNNISVQDMNIVAGENGAEIKYQIYIDWNIYEARTVATLTGVDANQVSIEDFLVLMN</sequence>
<gene>
    <name evidence="1" type="ORF">ENR15_05210</name>
</gene>
<dbReference type="InterPro" id="IPR011042">
    <property type="entry name" value="6-blade_b-propeller_TolB-like"/>
</dbReference>
<dbReference type="Gene3D" id="2.150.10.10">
    <property type="entry name" value="Serralysin-like metalloprotease, C-terminal"/>
    <property type="match status" value="2"/>
</dbReference>
<dbReference type="SUPFAM" id="SSF50998">
    <property type="entry name" value="Quinoprotein alcohol dehydrogenase-like"/>
    <property type="match status" value="1"/>
</dbReference>
<dbReference type="InterPro" id="IPR010620">
    <property type="entry name" value="SBBP_repeat"/>
</dbReference>
<evidence type="ECO:0000313" key="1">
    <source>
        <dbReference type="EMBL" id="HGG00061.1"/>
    </source>
</evidence>
<dbReference type="Pfam" id="PF06739">
    <property type="entry name" value="SBBP"/>
    <property type="match status" value="5"/>
</dbReference>
<dbReference type="AlphaFoldDB" id="A0A7C3ZKK4"/>
<dbReference type="EMBL" id="DSPX01000047">
    <property type="protein sequence ID" value="HGG00061.1"/>
    <property type="molecule type" value="Genomic_DNA"/>
</dbReference>
<dbReference type="PANTHER" id="PTHR35580">
    <property type="entry name" value="CELL SURFACE GLYCOPROTEIN (S-LAYER PROTEIN)-LIKE PROTEIN"/>
    <property type="match status" value="1"/>
</dbReference>
<dbReference type="InterPro" id="IPR011049">
    <property type="entry name" value="Serralysin-like_metalloprot_C"/>
</dbReference>